<gene>
    <name evidence="2" type="ORF">SEMRO_1620_G286540.1</name>
</gene>
<evidence type="ECO:0000313" key="3">
    <source>
        <dbReference type="Proteomes" id="UP001153069"/>
    </source>
</evidence>
<organism evidence="2 3">
    <name type="scientific">Seminavis robusta</name>
    <dbReference type="NCBI Taxonomy" id="568900"/>
    <lineage>
        <taxon>Eukaryota</taxon>
        <taxon>Sar</taxon>
        <taxon>Stramenopiles</taxon>
        <taxon>Ochrophyta</taxon>
        <taxon>Bacillariophyta</taxon>
        <taxon>Bacillariophyceae</taxon>
        <taxon>Bacillariophycidae</taxon>
        <taxon>Naviculales</taxon>
        <taxon>Naviculaceae</taxon>
        <taxon>Seminavis</taxon>
    </lineage>
</organism>
<name>A0A9N8EPR1_9STRA</name>
<dbReference type="Proteomes" id="UP001153069">
    <property type="component" value="Unassembled WGS sequence"/>
</dbReference>
<evidence type="ECO:0000256" key="1">
    <source>
        <dbReference type="SAM" id="Phobius"/>
    </source>
</evidence>
<evidence type="ECO:0000313" key="2">
    <source>
        <dbReference type="EMBL" id="CAB9525036.1"/>
    </source>
</evidence>
<reference evidence="2" key="1">
    <citation type="submission" date="2020-06" db="EMBL/GenBank/DDBJ databases">
        <authorList>
            <consortium name="Plant Systems Biology data submission"/>
        </authorList>
    </citation>
    <scope>NUCLEOTIDE SEQUENCE</scope>
    <source>
        <strain evidence="2">D6</strain>
    </source>
</reference>
<sequence length="185" mass="20154">MVRALLQVERGLDEAAKDQQVTGMMSLMLVTNLHSAASWAIDFSQHWASWFILVTIVDQPTTIAIRLAISVKSVIFDLVFLIFADTQFGSALLSITLITKSMLDWAISPQTAPPYVPKRIRNGQSTIVKAIKSTAVVLGGVLTSVSAIAVLIYQLTELSVRESADLTANVTRNRATQSSHTDDPL</sequence>
<comment type="caution">
    <text evidence="2">The sequence shown here is derived from an EMBL/GenBank/DDBJ whole genome shotgun (WGS) entry which is preliminary data.</text>
</comment>
<accession>A0A9N8EPR1</accession>
<feature type="transmembrane region" description="Helical" evidence="1">
    <location>
        <begin position="135"/>
        <end position="153"/>
    </location>
</feature>
<dbReference type="AlphaFoldDB" id="A0A9N8EPR1"/>
<protein>
    <submittedName>
        <fullName evidence="2">Uncharacterized protein</fullName>
    </submittedName>
</protein>
<keyword evidence="1" id="KW-0472">Membrane</keyword>
<keyword evidence="1" id="KW-0812">Transmembrane</keyword>
<proteinExistence type="predicted"/>
<keyword evidence="3" id="KW-1185">Reference proteome</keyword>
<dbReference type="EMBL" id="CAICTM010001618">
    <property type="protein sequence ID" value="CAB9525036.1"/>
    <property type="molecule type" value="Genomic_DNA"/>
</dbReference>
<keyword evidence="1" id="KW-1133">Transmembrane helix</keyword>